<organism evidence="3 4">
    <name type="scientific">Dermatophagoides pteronyssinus</name>
    <name type="common">European house dust mite</name>
    <dbReference type="NCBI Taxonomy" id="6956"/>
    <lineage>
        <taxon>Eukaryota</taxon>
        <taxon>Metazoa</taxon>
        <taxon>Ecdysozoa</taxon>
        <taxon>Arthropoda</taxon>
        <taxon>Chelicerata</taxon>
        <taxon>Arachnida</taxon>
        <taxon>Acari</taxon>
        <taxon>Acariformes</taxon>
        <taxon>Sarcoptiformes</taxon>
        <taxon>Astigmata</taxon>
        <taxon>Psoroptidia</taxon>
        <taxon>Analgoidea</taxon>
        <taxon>Pyroglyphidae</taxon>
        <taxon>Dermatophagoidinae</taxon>
        <taxon>Dermatophagoides</taxon>
    </lineage>
</organism>
<sequence>MERKIILFIIGKLFKILFILLLLLLMILWIALGCETGRQIDEVNQKLGRSRGDERRFLMQLNQAAVVPLFTRSSLPRVYLLTILNSLINEFIALACLISYILRARQIFVITESLLTLIWFIEQYRLDDFYHHIDSLDWQSSRLNVTTHVIHLIVITIGFFCWLTDQSSHGHMRTIRDNSSIMNDNEKNIRTGTGNIRSLKKDGNNSAREGHHEGESSLVSGIIQSRFKRHCDWMRDRFLYNNNNLNKICKVNRKKSMISEISNSIGVHNKNNYRKNRKEINEKDNTNSWNGSEKSRKNIMTMLMTMTNNCTGNGCLKHQNPCNLEPETSIENHPKPDDFQETNQNQTSSMNDNETIVEISS</sequence>
<keyword evidence="2" id="KW-0472">Membrane</keyword>
<dbReference type="EMBL" id="NJHN03000034">
    <property type="protein sequence ID" value="KAH9423159.1"/>
    <property type="molecule type" value="Genomic_DNA"/>
</dbReference>
<feature type="compositionally biased region" description="Basic and acidic residues" evidence="1">
    <location>
        <begin position="199"/>
        <end position="215"/>
    </location>
</feature>
<keyword evidence="4" id="KW-1185">Reference proteome</keyword>
<evidence type="ECO:0000256" key="2">
    <source>
        <dbReference type="SAM" id="Phobius"/>
    </source>
</evidence>
<gene>
    <name evidence="3" type="ORF">DERP_007754</name>
</gene>
<proteinExistence type="predicted"/>
<feature type="region of interest" description="Disordered" evidence="1">
    <location>
        <begin position="183"/>
        <end position="215"/>
    </location>
</feature>
<evidence type="ECO:0000313" key="4">
    <source>
        <dbReference type="Proteomes" id="UP000887458"/>
    </source>
</evidence>
<evidence type="ECO:0000313" key="3">
    <source>
        <dbReference type="EMBL" id="KAH9423159.1"/>
    </source>
</evidence>
<feature type="transmembrane region" description="Helical" evidence="2">
    <location>
        <begin position="78"/>
        <end position="100"/>
    </location>
</feature>
<reference evidence="3 4" key="1">
    <citation type="journal article" date="2018" name="J. Allergy Clin. Immunol.">
        <title>High-quality assembly of Dermatophagoides pteronyssinus genome and transcriptome reveals a wide range of novel allergens.</title>
        <authorList>
            <person name="Liu X.Y."/>
            <person name="Yang K.Y."/>
            <person name="Wang M.Q."/>
            <person name="Kwok J.S."/>
            <person name="Zeng X."/>
            <person name="Yang Z."/>
            <person name="Xiao X.J."/>
            <person name="Lau C.P."/>
            <person name="Li Y."/>
            <person name="Huang Z.M."/>
            <person name="Ba J.G."/>
            <person name="Yim A.K."/>
            <person name="Ouyang C.Y."/>
            <person name="Ngai S.M."/>
            <person name="Chan T.F."/>
            <person name="Leung E.L."/>
            <person name="Liu L."/>
            <person name="Liu Z.G."/>
            <person name="Tsui S.K."/>
        </authorList>
    </citation>
    <scope>NUCLEOTIDE SEQUENCE [LARGE SCALE GENOMIC DNA]</scope>
    <source>
        <strain evidence="3">Derp</strain>
    </source>
</reference>
<comment type="caution">
    <text evidence="3">The sequence shown here is derived from an EMBL/GenBank/DDBJ whole genome shotgun (WGS) entry which is preliminary data.</text>
</comment>
<feature type="transmembrane region" description="Helical" evidence="2">
    <location>
        <begin position="107"/>
        <end position="125"/>
    </location>
</feature>
<accession>A0ABQ8JKM0</accession>
<evidence type="ECO:0000256" key="1">
    <source>
        <dbReference type="SAM" id="MobiDB-lite"/>
    </source>
</evidence>
<dbReference type="Proteomes" id="UP000887458">
    <property type="component" value="Unassembled WGS sequence"/>
</dbReference>
<keyword evidence="2" id="KW-0812">Transmembrane</keyword>
<dbReference type="PROSITE" id="PS51257">
    <property type="entry name" value="PROKAR_LIPOPROTEIN"/>
    <property type="match status" value="1"/>
</dbReference>
<keyword evidence="2" id="KW-1133">Transmembrane helix</keyword>
<feature type="region of interest" description="Disordered" evidence="1">
    <location>
        <begin position="326"/>
        <end position="361"/>
    </location>
</feature>
<reference evidence="3 4" key="2">
    <citation type="journal article" date="2022" name="Mol. Biol. Evol.">
        <title>Comparative Genomics Reveals Insights into the Divergent Evolution of Astigmatic Mites and Household Pest Adaptations.</title>
        <authorList>
            <person name="Xiong Q."/>
            <person name="Wan A.T."/>
            <person name="Liu X."/>
            <person name="Fung C.S."/>
            <person name="Xiao X."/>
            <person name="Malainual N."/>
            <person name="Hou J."/>
            <person name="Wang L."/>
            <person name="Wang M."/>
            <person name="Yang K.Y."/>
            <person name="Cui Y."/>
            <person name="Leung E.L."/>
            <person name="Nong W."/>
            <person name="Shin S.K."/>
            <person name="Au S.W."/>
            <person name="Jeong K.Y."/>
            <person name="Chew F.T."/>
            <person name="Hui J.H."/>
            <person name="Leung T.F."/>
            <person name="Tungtrongchitr A."/>
            <person name="Zhong N."/>
            <person name="Liu Z."/>
            <person name="Tsui S.K."/>
        </authorList>
    </citation>
    <scope>NUCLEOTIDE SEQUENCE [LARGE SCALE GENOMIC DNA]</scope>
    <source>
        <strain evidence="3">Derp</strain>
    </source>
</reference>
<name>A0ABQ8JKM0_DERPT</name>
<feature type="compositionally biased region" description="Polar residues" evidence="1">
    <location>
        <begin position="341"/>
        <end position="361"/>
    </location>
</feature>
<feature type="transmembrane region" description="Helical" evidence="2">
    <location>
        <begin position="145"/>
        <end position="163"/>
    </location>
</feature>
<protein>
    <submittedName>
        <fullName evidence="3">Uncharacterized protein</fullName>
    </submittedName>
</protein>